<dbReference type="AlphaFoldDB" id="A0A0C9UWJ0"/>
<dbReference type="HOGENOM" id="CLU_2307841_0_0_1"/>
<feature type="region of interest" description="Disordered" evidence="1">
    <location>
        <begin position="78"/>
        <end position="100"/>
    </location>
</feature>
<feature type="compositionally biased region" description="Basic and acidic residues" evidence="1">
    <location>
        <begin position="80"/>
        <end position="93"/>
    </location>
</feature>
<proteinExistence type="predicted"/>
<name>A0A0C9UWJ0_SPHS4</name>
<accession>A0A0C9UWJ0</accession>
<dbReference type="EMBL" id="KN837277">
    <property type="protein sequence ID" value="KIJ29691.1"/>
    <property type="molecule type" value="Genomic_DNA"/>
</dbReference>
<dbReference type="Proteomes" id="UP000054279">
    <property type="component" value="Unassembled WGS sequence"/>
</dbReference>
<reference evidence="3 4" key="1">
    <citation type="submission" date="2014-06" db="EMBL/GenBank/DDBJ databases">
        <title>Evolutionary Origins and Diversification of the Mycorrhizal Mutualists.</title>
        <authorList>
            <consortium name="DOE Joint Genome Institute"/>
            <consortium name="Mycorrhizal Genomics Consortium"/>
            <person name="Kohler A."/>
            <person name="Kuo A."/>
            <person name="Nagy L.G."/>
            <person name="Floudas D."/>
            <person name="Copeland A."/>
            <person name="Barry K.W."/>
            <person name="Cichocki N."/>
            <person name="Veneault-Fourrey C."/>
            <person name="LaButti K."/>
            <person name="Lindquist E.A."/>
            <person name="Lipzen A."/>
            <person name="Lundell T."/>
            <person name="Morin E."/>
            <person name="Murat C."/>
            <person name="Riley R."/>
            <person name="Ohm R."/>
            <person name="Sun H."/>
            <person name="Tunlid A."/>
            <person name="Henrissat B."/>
            <person name="Grigoriev I.V."/>
            <person name="Hibbett D.S."/>
            <person name="Martin F."/>
        </authorList>
    </citation>
    <scope>NUCLEOTIDE SEQUENCE [LARGE SCALE GENOMIC DNA]</scope>
    <source>
        <strain evidence="3 4">SS14</strain>
    </source>
</reference>
<organism evidence="3 4">
    <name type="scientific">Sphaerobolus stellatus (strain SS14)</name>
    <dbReference type="NCBI Taxonomy" id="990650"/>
    <lineage>
        <taxon>Eukaryota</taxon>
        <taxon>Fungi</taxon>
        <taxon>Dikarya</taxon>
        <taxon>Basidiomycota</taxon>
        <taxon>Agaricomycotina</taxon>
        <taxon>Agaricomycetes</taxon>
        <taxon>Phallomycetidae</taxon>
        <taxon>Geastrales</taxon>
        <taxon>Sphaerobolaceae</taxon>
        <taxon>Sphaerobolus</taxon>
    </lineage>
</organism>
<evidence type="ECO:0000313" key="4">
    <source>
        <dbReference type="Proteomes" id="UP000054279"/>
    </source>
</evidence>
<gene>
    <name evidence="3" type="ORF">M422DRAFT_54045</name>
    <name evidence="2" type="ORF">M422DRAFT_56143</name>
</gene>
<dbReference type="EMBL" id="KN837436">
    <property type="protein sequence ID" value="KIJ25058.1"/>
    <property type="molecule type" value="Genomic_DNA"/>
</dbReference>
<evidence type="ECO:0000256" key="1">
    <source>
        <dbReference type="SAM" id="MobiDB-lite"/>
    </source>
</evidence>
<evidence type="ECO:0000313" key="3">
    <source>
        <dbReference type="EMBL" id="KIJ29691.1"/>
    </source>
</evidence>
<protein>
    <submittedName>
        <fullName evidence="2">Unplaced genomic scaffold SPHSTscaffold_361, whole genome shotgun sequence</fullName>
    </submittedName>
</protein>
<evidence type="ECO:0000313" key="2">
    <source>
        <dbReference type="EMBL" id="KIJ25058.1"/>
    </source>
</evidence>
<keyword evidence="4" id="KW-1185">Reference proteome</keyword>
<sequence length="100" mass="11378">MDSEVFLVAFEMGEQHQPTHPEPWPLTPGCVKGKLVPNDEIRMKVWKGWLNETSSSAAKVAKNSKDPLWLGHPINRTKCKREDEQGNSKKEANQRLNVIN</sequence>